<name>A0A5B7H465_PORTR</name>
<keyword evidence="3" id="KW-1185">Reference proteome</keyword>
<dbReference type="Proteomes" id="UP000324222">
    <property type="component" value="Unassembled WGS sequence"/>
</dbReference>
<gene>
    <name evidence="2" type="ORF">E2C01_060030</name>
</gene>
<evidence type="ECO:0000313" key="2">
    <source>
        <dbReference type="EMBL" id="MPC65892.1"/>
    </source>
</evidence>
<evidence type="ECO:0000256" key="1">
    <source>
        <dbReference type="SAM" id="SignalP"/>
    </source>
</evidence>
<reference evidence="2 3" key="1">
    <citation type="submission" date="2019-05" db="EMBL/GenBank/DDBJ databases">
        <title>Another draft genome of Portunus trituberculatus and its Hox gene families provides insights of decapod evolution.</title>
        <authorList>
            <person name="Jeong J.-H."/>
            <person name="Song I."/>
            <person name="Kim S."/>
            <person name="Choi T."/>
            <person name="Kim D."/>
            <person name="Ryu S."/>
            <person name="Kim W."/>
        </authorList>
    </citation>
    <scope>NUCLEOTIDE SEQUENCE [LARGE SCALE GENOMIC DNA]</scope>
    <source>
        <tissue evidence="2">Muscle</tissue>
    </source>
</reference>
<dbReference type="OrthoDB" id="6369616at2759"/>
<proteinExistence type="predicted"/>
<feature type="signal peptide" evidence="1">
    <location>
        <begin position="1"/>
        <end position="19"/>
    </location>
</feature>
<feature type="chain" id="PRO_5022979913" description="Secreted protein" evidence="1">
    <location>
        <begin position="20"/>
        <end position="77"/>
    </location>
</feature>
<sequence length="77" mass="8540">MSAIALLIYTYITLASVAAMTSSLPPSSATHCNSPSWPVTLEVSVYTNNHHKDEVRLTTLVEETHLDPIQEDDQDRL</sequence>
<evidence type="ECO:0000313" key="3">
    <source>
        <dbReference type="Proteomes" id="UP000324222"/>
    </source>
</evidence>
<dbReference type="EMBL" id="VSRR010023979">
    <property type="protein sequence ID" value="MPC65892.1"/>
    <property type="molecule type" value="Genomic_DNA"/>
</dbReference>
<dbReference type="AlphaFoldDB" id="A0A5B7H465"/>
<protein>
    <recommendedName>
        <fullName evidence="4">Secreted protein</fullName>
    </recommendedName>
</protein>
<accession>A0A5B7H465</accession>
<evidence type="ECO:0008006" key="4">
    <source>
        <dbReference type="Google" id="ProtNLM"/>
    </source>
</evidence>
<comment type="caution">
    <text evidence="2">The sequence shown here is derived from an EMBL/GenBank/DDBJ whole genome shotgun (WGS) entry which is preliminary data.</text>
</comment>
<organism evidence="2 3">
    <name type="scientific">Portunus trituberculatus</name>
    <name type="common">Swimming crab</name>
    <name type="synonym">Neptunus trituberculatus</name>
    <dbReference type="NCBI Taxonomy" id="210409"/>
    <lineage>
        <taxon>Eukaryota</taxon>
        <taxon>Metazoa</taxon>
        <taxon>Ecdysozoa</taxon>
        <taxon>Arthropoda</taxon>
        <taxon>Crustacea</taxon>
        <taxon>Multicrustacea</taxon>
        <taxon>Malacostraca</taxon>
        <taxon>Eumalacostraca</taxon>
        <taxon>Eucarida</taxon>
        <taxon>Decapoda</taxon>
        <taxon>Pleocyemata</taxon>
        <taxon>Brachyura</taxon>
        <taxon>Eubrachyura</taxon>
        <taxon>Portunoidea</taxon>
        <taxon>Portunidae</taxon>
        <taxon>Portuninae</taxon>
        <taxon>Portunus</taxon>
    </lineage>
</organism>
<keyword evidence="1" id="KW-0732">Signal</keyword>